<reference evidence="1 2" key="1">
    <citation type="submission" date="2014-06" db="EMBL/GenBank/DDBJ databases">
        <authorList>
            <person name="Urmite Genomes Urmite Genomes"/>
        </authorList>
    </citation>
    <scope>NUCLEOTIDE SEQUENCE [LARGE SCALE GENOMIC DNA]</scope>
</reference>
<dbReference type="EMBL" id="CCSB01000002">
    <property type="protein sequence ID" value="CDZ77796.1"/>
    <property type="molecule type" value="Genomic_DNA"/>
</dbReference>
<name>A0A078KXV4_9GAMM</name>
<gene>
    <name evidence="1" type="ORF">BN59_02086</name>
</gene>
<dbReference type="STRING" id="1034943.BN59_02086"/>
<proteinExistence type="predicted"/>
<sequence length="280" mass="31872">MAKSYISSGATFNSEELITGLDQLQPWVEQIIRKSIKCALKNWNNPYREQKFTERHEVRPHFHYSTSVSRYRHSTNEPYPYHYLADVVIGVDMEPDEANLRSMLEILKTQTLNIELNLFTRAGEYLIFRSVEDSQKKITRIEPYTFLGQARVTDSGIEIIRESVQPSSSMAADETPDSHVSDYEAFLAGQLLECIPIGQKTIPAPIREKIAEIIQGHEPVISGFDANTQIALQVIFKFCNVGDAMLFNKEQTTPEEQSAILARVKAIVANLLKYNEEELT</sequence>
<keyword evidence="2" id="KW-1185">Reference proteome</keyword>
<accession>A0A078KXV4</accession>
<organism evidence="1 2">
    <name type="scientific">Legionella massiliensis</name>
    <dbReference type="NCBI Taxonomy" id="1034943"/>
    <lineage>
        <taxon>Bacteria</taxon>
        <taxon>Pseudomonadati</taxon>
        <taxon>Pseudomonadota</taxon>
        <taxon>Gammaproteobacteria</taxon>
        <taxon>Legionellales</taxon>
        <taxon>Legionellaceae</taxon>
        <taxon>Legionella</taxon>
    </lineage>
</organism>
<evidence type="ECO:0000313" key="2">
    <source>
        <dbReference type="Proteomes" id="UP000044071"/>
    </source>
</evidence>
<protein>
    <submittedName>
        <fullName evidence="1">Uncharacterized protein</fullName>
    </submittedName>
</protein>
<evidence type="ECO:0000313" key="1">
    <source>
        <dbReference type="EMBL" id="CDZ77796.1"/>
    </source>
</evidence>
<dbReference type="Proteomes" id="UP000044071">
    <property type="component" value="Unassembled WGS sequence"/>
</dbReference>
<dbReference type="RefSeq" id="WP_043874272.1">
    <property type="nucleotide sequence ID" value="NZ_CCVW01000002.1"/>
</dbReference>
<dbReference type="AlphaFoldDB" id="A0A078KXV4"/>